<dbReference type="RefSeq" id="WP_168528147.1">
    <property type="nucleotide sequence ID" value="NZ_JBHSKH010000086.1"/>
</dbReference>
<sequence>MDEPSWYGVRCVFRHRELGVYEERVTLWTAGSLDDAIGRAEAEALEYCAALEEVDYTGFAEAFKMDGVPGEGAEVFSLMRESDLPSGTYVGKFFATGRERIS</sequence>
<name>A0ABW3XCX8_9ACTN</name>
<organism evidence="1 2">
    <name type="scientific">Streptomyces kaempferi</name>
    <dbReference type="NCBI Taxonomy" id="333725"/>
    <lineage>
        <taxon>Bacteria</taxon>
        <taxon>Bacillati</taxon>
        <taxon>Actinomycetota</taxon>
        <taxon>Actinomycetes</taxon>
        <taxon>Kitasatosporales</taxon>
        <taxon>Streptomycetaceae</taxon>
        <taxon>Streptomyces</taxon>
    </lineage>
</organism>
<reference evidence="2" key="1">
    <citation type="journal article" date="2019" name="Int. J. Syst. Evol. Microbiol.">
        <title>The Global Catalogue of Microorganisms (GCM) 10K type strain sequencing project: providing services to taxonomists for standard genome sequencing and annotation.</title>
        <authorList>
            <consortium name="The Broad Institute Genomics Platform"/>
            <consortium name="The Broad Institute Genome Sequencing Center for Infectious Disease"/>
            <person name="Wu L."/>
            <person name="Ma J."/>
        </authorList>
    </citation>
    <scope>NUCLEOTIDE SEQUENCE [LARGE SCALE GENOMIC DNA]</scope>
    <source>
        <strain evidence="2">CGMCC 4.7020</strain>
    </source>
</reference>
<dbReference type="EMBL" id="JBHTMM010000016">
    <property type="protein sequence ID" value="MFD1307185.1"/>
    <property type="molecule type" value="Genomic_DNA"/>
</dbReference>
<protein>
    <recommendedName>
        <fullName evidence="3">DUF4288 domain-containing protein</fullName>
    </recommendedName>
</protein>
<keyword evidence="2" id="KW-1185">Reference proteome</keyword>
<accession>A0ABW3XCX8</accession>
<gene>
    <name evidence="1" type="ORF">ACFQ5X_15185</name>
</gene>
<proteinExistence type="predicted"/>
<evidence type="ECO:0008006" key="3">
    <source>
        <dbReference type="Google" id="ProtNLM"/>
    </source>
</evidence>
<dbReference type="Proteomes" id="UP001597058">
    <property type="component" value="Unassembled WGS sequence"/>
</dbReference>
<comment type="caution">
    <text evidence="1">The sequence shown here is derived from an EMBL/GenBank/DDBJ whole genome shotgun (WGS) entry which is preliminary data.</text>
</comment>
<evidence type="ECO:0000313" key="1">
    <source>
        <dbReference type="EMBL" id="MFD1307185.1"/>
    </source>
</evidence>
<evidence type="ECO:0000313" key="2">
    <source>
        <dbReference type="Proteomes" id="UP001597058"/>
    </source>
</evidence>